<feature type="transmembrane region" description="Helical" evidence="1">
    <location>
        <begin position="144"/>
        <end position="170"/>
    </location>
</feature>
<reference evidence="3 4" key="1">
    <citation type="submission" date="2020-11" db="EMBL/GenBank/DDBJ databases">
        <title>Corynebacterium sp. ZJ-599.</title>
        <authorList>
            <person name="Zhou J."/>
        </authorList>
    </citation>
    <scope>NUCLEOTIDE SEQUENCE [LARGE SCALE GENOMIC DNA]</scope>
    <source>
        <strain evidence="3 4">ZJ-599</strain>
    </source>
</reference>
<evidence type="ECO:0000259" key="2">
    <source>
        <dbReference type="Pfam" id="PF04235"/>
    </source>
</evidence>
<dbReference type="InterPro" id="IPR052529">
    <property type="entry name" value="Bact_Transport_Assoc"/>
</dbReference>
<feature type="transmembrane region" description="Helical" evidence="1">
    <location>
        <begin position="190"/>
        <end position="216"/>
    </location>
</feature>
<feature type="transmembrane region" description="Helical" evidence="1">
    <location>
        <begin position="322"/>
        <end position="341"/>
    </location>
</feature>
<dbReference type="EMBL" id="CP064954">
    <property type="protein sequence ID" value="QPK80243.1"/>
    <property type="molecule type" value="Genomic_DNA"/>
</dbReference>
<evidence type="ECO:0000313" key="3">
    <source>
        <dbReference type="EMBL" id="QPK80243.1"/>
    </source>
</evidence>
<dbReference type="Pfam" id="PF04235">
    <property type="entry name" value="DUF418"/>
    <property type="match status" value="1"/>
</dbReference>
<dbReference type="PANTHER" id="PTHR30590:SF2">
    <property type="entry name" value="INNER MEMBRANE PROTEIN"/>
    <property type="match status" value="1"/>
</dbReference>
<gene>
    <name evidence="3" type="ORF">G7Y31_01120</name>
</gene>
<proteinExistence type="predicted"/>
<keyword evidence="1" id="KW-1133">Transmembrane helix</keyword>
<feature type="transmembrane region" description="Helical" evidence="1">
    <location>
        <begin position="277"/>
        <end position="297"/>
    </location>
</feature>
<dbReference type="InterPro" id="IPR007349">
    <property type="entry name" value="DUF418"/>
</dbReference>
<feature type="domain" description="DUF418" evidence="2">
    <location>
        <begin position="222"/>
        <end position="387"/>
    </location>
</feature>
<dbReference type="AlphaFoldDB" id="A0A7T0KG94"/>
<feature type="transmembrane region" description="Helical" evidence="1">
    <location>
        <begin position="60"/>
        <end position="79"/>
    </location>
</feature>
<evidence type="ECO:0000313" key="4">
    <source>
        <dbReference type="Proteomes" id="UP000594681"/>
    </source>
</evidence>
<keyword evidence="4" id="KW-1185">Reference proteome</keyword>
<feature type="transmembrane region" description="Helical" evidence="1">
    <location>
        <begin position="347"/>
        <end position="368"/>
    </location>
</feature>
<keyword evidence="1" id="KW-0472">Membrane</keyword>
<dbReference type="KEGG" id="cliz:G7Y31_01120"/>
<evidence type="ECO:0000256" key="1">
    <source>
        <dbReference type="SAM" id="Phobius"/>
    </source>
</evidence>
<dbReference type="PANTHER" id="PTHR30590">
    <property type="entry name" value="INNER MEMBRANE PROTEIN"/>
    <property type="match status" value="1"/>
</dbReference>
<feature type="transmembrane region" description="Helical" evidence="1">
    <location>
        <begin position="115"/>
        <end position="132"/>
    </location>
</feature>
<keyword evidence="1" id="KW-0812">Transmembrane</keyword>
<dbReference type="Proteomes" id="UP000594681">
    <property type="component" value="Chromosome"/>
</dbReference>
<accession>A0A7T0KG94</accession>
<organism evidence="3 4">
    <name type="scientific">Corynebacterium lizhenjunii</name>
    <dbReference type="NCBI Taxonomy" id="2709394"/>
    <lineage>
        <taxon>Bacteria</taxon>
        <taxon>Bacillati</taxon>
        <taxon>Actinomycetota</taxon>
        <taxon>Actinomycetes</taxon>
        <taxon>Mycobacteriales</taxon>
        <taxon>Corynebacteriaceae</taxon>
        <taxon>Corynebacterium</taxon>
    </lineage>
</organism>
<feature type="transmembrane region" description="Helical" evidence="1">
    <location>
        <begin position="91"/>
        <end position="109"/>
    </location>
</feature>
<feature type="transmembrane region" description="Helical" evidence="1">
    <location>
        <begin position="237"/>
        <end position="257"/>
    </location>
</feature>
<sequence length="425" mass="44692">MLVPDVARGLALLGIALANAPTAWFPTHPGSPGSHFGGVESTADKAVVVFTAITTHVRGLPMFSTLLGFGIGLIVMSLWRRGFPLPTTRRVLLRRYGFLALFGALHLIFLFFGDIMLIYGASGMLIAAIFTWRDKTLLRLSYGLLAFNCLLGILGATGVAALGGVAPGVVSLGSGDGSGSFLPQSYPELLLLNSVLLMGHLLTLPMYWLQYLPLMLIGFVWARRGVLADVPSHRRELGIWTAIGATVAIGLGLPWGLSTIGVLPTAWASALSTANTFLGALTGPGILAFLALVLNGVQQRVWNGASVPVLLRIPAALGKRSMSGYLMQSVLFSIVAQPFLLGWNPPAAAQAGLALGIWVLTLVGACLLEWAGKPGPFEYLHRRLSYGPTMRPQLANSSGVFQGVDKQVGPHGGGGSLPGGQSGSH</sequence>
<name>A0A7T0KG94_9CORY</name>
<protein>
    <submittedName>
        <fullName evidence="3">DUF418 domain-containing protein</fullName>
    </submittedName>
</protein>